<comment type="pathway">
    <text evidence="1 7">Cofactor biosynthesis; tetrahydrofolate biosynthesis; 5,6,7,8-tetrahydrofolate from 7,8-dihydrofolate: step 1/1.</text>
</comment>
<evidence type="ECO:0000256" key="3">
    <source>
        <dbReference type="ARBA" id="ARBA00012856"/>
    </source>
</evidence>
<dbReference type="InterPro" id="IPR001796">
    <property type="entry name" value="DHFR_dom"/>
</dbReference>
<dbReference type="EC" id="1.5.1.3" evidence="3 7"/>
<comment type="caution">
    <text evidence="8">The sequence shown here is derived from an EMBL/GenBank/DDBJ whole genome shotgun (WGS) entry which is preliminary data.</text>
</comment>
<evidence type="ECO:0000313" key="9">
    <source>
        <dbReference type="Proteomes" id="UP000051992"/>
    </source>
</evidence>
<dbReference type="GO" id="GO:0004146">
    <property type="term" value="F:dihydrofolate reductase activity"/>
    <property type="evidence" value="ECO:0007669"/>
    <property type="project" value="UniProtKB-EC"/>
</dbReference>
<comment type="function">
    <text evidence="7">Key enzyme in folate metabolism. Catalyzes an essential reaction for de novo glycine and purine synthesis, and for DNA precursor synthesis.</text>
</comment>
<evidence type="ECO:0000313" key="8">
    <source>
        <dbReference type="EMBL" id="KRN47079.1"/>
    </source>
</evidence>
<dbReference type="GO" id="GO:0005829">
    <property type="term" value="C:cytosol"/>
    <property type="evidence" value="ECO:0007669"/>
    <property type="project" value="TreeGrafter"/>
</dbReference>
<dbReference type="SUPFAM" id="SSF53597">
    <property type="entry name" value="Dihydrofolate reductase-like"/>
    <property type="match status" value="1"/>
</dbReference>
<dbReference type="PIRSF" id="PIRSF000194">
    <property type="entry name" value="DHFR"/>
    <property type="match status" value="1"/>
</dbReference>
<dbReference type="PATRIC" id="fig|1629.5.peg.353"/>
<dbReference type="RefSeq" id="WP_057744162.1">
    <property type="nucleotide sequence ID" value="NZ_BJLU01000003.1"/>
</dbReference>
<dbReference type="GO" id="GO:0046655">
    <property type="term" value="P:folic acid metabolic process"/>
    <property type="evidence" value="ECO:0007669"/>
    <property type="project" value="TreeGrafter"/>
</dbReference>
<evidence type="ECO:0000256" key="6">
    <source>
        <dbReference type="ARBA" id="ARBA00023002"/>
    </source>
</evidence>
<evidence type="ECO:0000256" key="1">
    <source>
        <dbReference type="ARBA" id="ARBA00004903"/>
    </source>
</evidence>
<proteinExistence type="inferred from homology"/>
<keyword evidence="4 7" id="KW-0554">One-carbon metabolism</keyword>
<evidence type="ECO:0000256" key="2">
    <source>
        <dbReference type="ARBA" id="ARBA00009539"/>
    </source>
</evidence>
<keyword evidence="5 7" id="KW-0521">NADP</keyword>
<dbReference type="OrthoDB" id="9804315at2"/>
<dbReference type="PANTHER" id="PTHR48069">
    <property type="entry name" value="DIHYDROFOLATE REDUCTASE"/>
    <property type="match status" value="1"/>
</dbReference>
<dbReference type="GO" id="GO:0006730">
    <property type="term" value="P:one-carbon metabolic process"/>
    <property type="evidence" value="ECO:0007669"/>
    <property type="project" value="UniProtKB-KW"/>
</dbReference>
<comment type="similarity">
    <text evidence="2 7">Belongs to the dihydrofolate reductase family.</text>
</comment>
<gene>
    <name evidence="8" type="ORF">IV50_GL000349</name>
</gene>
<dbReference type="Gene3D" id="3.40.430.10">
    <property type="entry name" value="Dihydrofolate Reductase, subunit A"/>
    <property type="match status" value="1"/>
</dbReference>
<accession>A0A0R2HAY2</accession>
<dbReference type="PROSITE" id="PS51330">
    <property type="entry name" value="DHFR_2"/>
    <property type="match status" value="1"/>
</dbReference>
<dbReference type="PANTHER" id="PTHR48069:SF3">
    <property type="entry name" value="DIHYDROFOLATE REDUCTASE"/>
    <property type="match status" value="1"/>
</dbReference>
<evidence type="ECO:0000256" key="4">
    <source>
        <dbReference type="ARBA" id="ARBA00022563"/>
    </source>
</evidence>
<evidence type="ECO:0000256" key="7">
    <source>
        <dbReference type="PIRNR" id="PIRNR000194"/>
    </source>
</evidence>
<sequence>MTKITLIWAQTNDGTIALNRQIPWHEKDDLKIFKALTLEKVVVMGRHTMESFNGRPLPERMNLVLTHDESLEVPMGFQKVYSIESALTIAEESGTDLAIIGGKPVYEAFMDLASDLYVTYLDTDFTGDVKMPVVDKTEWQGTEYAHGVTNEENDYDYSVMHYTRR</sequence>
<comment type="catalytic activity">
    <reaction evidence="7">
        <text>(6S)-5,6,7,8-tetrahydrofolate + NADP(+) = 7,8-dihydrofolate + NADPH + H(+)</text>
        <dbReference type="Rhea" id="RHEA:15009"/>
        <dbReference type="ChEBI" id="CHEBI:15378"/>
        <dbReference type="ChEBI" id="CHEBI:57451"/>
        <dbReference type="ChEBI" id="CHEBI:57453"/>
        <dbReference type="ChEBI" id="CHEBI:57783"/>
        <dbReference type="ChEBI" id="CHEBI:58349"/>
        <dbReference type="EC" id="1.5.1.3"/>
    </reaction>
</comment>
<dbReference type="AlphaFoldDB" id="A0A0R2HAY2"/>
<dbReference type="GO" id="GO:0050661">
    <property type="term" value="F:NADP binding"/>
    <property type="evidence" value="ECO:0007669"/>
    <property type="project" value="InterPro"/>
</dbReference>
<dbReference type="GO" id="GO:0046654">
    <property type="term" value="P:tetrahydrofolate biosynthetic process"/>
    <property type="evidence" value="ECO:0007669"/>
    <property type="project" value="UniProtKB-UniPathway"/>
</dbReference>
<evidence type="ECO:0000256" key="5">
    <source>
        <dbReference type="ARBA" id="ARBA00022857"/>
    </source>
</evidence>
<keyword evidence="6 7" id="KW-0560">Oxidoreductase</keyword>
<dbReference type="InterPro" id="IPR012259">
    <property type="entry name" value="DHFR"/>
</dbReference>
<dbReference type="CDD" id="cd00209">
    <property type="entry name" value="DHFR"/>
    <property type="match status" value="1"/>
</dbReference>
<dbReference type="UniPathway" id="UPA00077">
    <property type="reaction ID" value="UER00158"/>
</dbReference>
<dbReference type="Pfam" id="PF00186">
    <property type="entry name" value="DHFR_1"/>
    <property type="match status" value="1"/>
</dbReference>
<name>A0A0R2HAY2_WEIVI</name>
<protein>
    <recommendedName>
        <fullName evidence="3 7">Dihydrofolate reductase</fullName>
        <ecNumber evidence="3 7">1.5.1.3</ecNumber>
    </recommendedName>
</protein>
<dbReference type="GO" id="GO:0046452">
    <property type="term" value="P:dihydrofolate metabolic process"/>
    <property type="evidence" value="ECO:0007669"/>
    <property type="project" value="TreeGrafter"/>
</dbReference>
<dbReference type="EMBL" id="JQBM01000001">
    <property type="protein sequence ID" value="KRN47079.1"/>
    <property type="molecule type" value="Genomic_DNA"/>
</dbReference>
<keyword evidence="9" id="KW-1185">Reference proteome</keyword>
<dbReference type="Proteomes" id="UP000051992">
    <property type="component" value="Unassembled WGS sequence"/>
</dbReference>
<organism evidence="8 9">
    <name type="scientific">Weissella viridescens</name>
    <name type="common">Lactobacillus viridescens</name>
    <dbReference type="NCBI Taxonomy" id="1629"/>
    <lineage>
        <taxon>Bacteria</taxon>
        <taxon>Bacillati</taxon>
        <taxon>Bacillota</taxon>
        <taxon>Bacilli</taxon>
        <taxon>Lactobacillales</taxon>
        <taxon>Lactobacillaceae</taxon>
        <taxon>Weissella</taxon>
    </lineage>
</organism>
<reference evidence="8 9" key="1">
    <citation type="journal article" date="2015" name="Genome Announc.">
        <title>Expanding the biotechnology potential of lactobacilli through comparative genomics of 213 strains and associated genera.</title>
        <authorList>
            <person name="Sun Z."/>
            <person name="Harris H.M."/>
            <person name="McCann A."/>
            <person name="Guo C."/>
            <person name="Argimon S."/>
            <person name="Zhang W."/>
            <person name="Yang X."/>
            <person name="Jeffery I.B."/>
            <person name="Cooney J.C."/>
            <person name="Kagawa T.F."/>
            <person name="Liu W."/>
            <person name="Song Y."/>
            <person name="Salvetti E."/>
            <person name="Wrobel A."/>
            <person name="Rasinkangas P."/>
            <person name="Parkhill J."/>
            <person name="Rea M.C."/>
            <person name="O'Sullivan O."/>
            <person name="Ritari J."/>
            <person name="Douillard F.P."/>
            <person name="Paul Ross R."/>
            <person name="Yang R."/>
            <person name="Briner A.E."/>
            <person name="Felis G.E."/>
            <person name="de Vos W.M."/>
            <person name="Barrangou R."/>
            <person name="Klaenhammer T.R."/>
            <person name="Caufield P.W."/>
            <person name="Cui Y."/>
            <person name="Zhang H."/>
            <person name="O'Toole P.W."/>
        </authorList>
    </citation>
    <scope>NUCLEOTIDE SEQUENCE [LARGE SCALE GENOMIC DNA]</scope>
    <source>
        <strain evidence="8 9">DSM 20410</strain>
    </source>
</reference>
<dbReference type="PRINTS" id="PR00070">
    <property type="entry name" value="DHFR"/>
</dbReference>
<dbReference type="InterPro" id="IPR024072">
    <property type="entry name" value="DHFR-like_dom_sf"/>
</dbReference>